<dbReference type="EMBL" id="JAGQHS010000111">
    <property type="protein sequence ID" value="MCA9757651.1"/>
    <property type="molecule type" value="Genomic_DNA"/>
</dbReference>
<protein>
    <submittedName>
        <fullName evidence="3">Uncharacterized protein</fullName>
    </submittedName>
</protein>
<feature type="signal peptide" evidence="2">
    <location>
        <begin position="1"/>
        <end position="19"/>
    </location>
</feature>
<keyword evidence="2" id="KW-0732">Signal</keyword>
<evidence type="ECO:0000313" key="3">
    <source>
        <dbReference type="EMBL" id="MCA9757651.1"/>
    </source>
</evidence>
<dbReference type="AlphaFoldDB" id="A0A956NFT3"/>
<gene>
    <name evidence="3" type="ORF">KDA27_17740</name>
</gene>
<keyword evidence="1" id="KW-0175">Coiled coil</keyword>
<comment type="caution">
    <text evidence="3">The sequence shown here is derived from an EMBL/GenBank/DDBJ whole genome shotgun (WGS) entry which is preliminary data.</text>
</comment>
<organism evidence="3 4">
    <name type="scientific">Eiseniibacteriota bacterium</name>
    <dbReference type="NCBI Taxonomy" id="2212470"/>
    <lineage>
        <taxon>Bacteria</taxon>
        <taxon>Candidatus Eiseniibacteriota</taxon>
    </lineage>
</organism>
<reference evidence="3" key="2">
    <citation type="journal article" date="2021" name="Microbiome">
        <title>Successional dynamics and alternative stable states in a saline activated sludge microbial community over 9 years.</title>
        <authorList>
            <person name="Wang Y."/>
            <person name="Ye J."/>
            <person name="Ju F."/>
            <person name="Liu L."/>
            <person name="Boyd J.A."/>
            <person name="Deng Y."/>
            <person name="Parks D.H."/>
            <person name="Jiang X."/>
            <person name="Yin X."/>
            <person name="Woodcroft B.J."/>
            <person name="Tyson G.W."/>
            <person name="Hugenholtz P."/>
            <person name="Polz M.F."/>
            <person name="Zhang T."/>
        </authorList>
    </citation>
    <scope>NUCLEOTIDE SEQUENCE</scope>
    <source>
        <strain evidence="3">HKST-UBA02</strain>
    </source>
</reference>
<dbReference type="Proteomes" id="UP000739538">
    <property type="component" value="Unassembled WGS sequence"/>
</dbReference>
<evidence type="ECO:0000256" key="1">
    <source>
        <dbReference type="SAM" id="Coils"/>
    </source>
</evidence>
<accession>A0A956NFT3</accession>
<name>A0A956NFT3_UNCEI</name>
<dbReference type="Gene3D" id="1.20.120.20">
    <property type="entry name" value="Apolipoprotein"/>
    <property type="match status" value="1"/>
</dbReference>
<sequence length="123" mass="13970">MKYKTIAAAAIFASGTVLAGCGDSDRDSKQVEFTLDSANHRYEELEVRFDNMREDIEAQGGEVSEDMQRTLNELQLRLASVGDELEDAAQYTKDGWNEVQDEMAENLDDLERSLDRTWDDIRS</sequence>
<evidence type="ECO:0000256" key="2">
    <source>
        <dbReference type="SAM" id="SignalP"/>
    </source>
</evidence>
<feature type="chain" id="PRO_5037453692" evidence="2">
    <location>
        <begin position="20"/>
        <end position="123"/>
    </location>
</feature>
<reference evidence="3" key="1">
    <citation type="submission" date="2020-04" db="EMBL/GenBank/DDBJ databases">
        <authorList>
            <person name="Zhang T."/>
        </authorList>
    </citation>
    <scope>NUCLEOTIDE SEQUENCE</scope>
    <source>
        <strain evidence="3">HKST-UBA02</strain>
    </source>
</reference>
<dbReference type="SUPFAM" id="SSF58113">
    <property type="entry name" value="Apolipoprotein A-I"/>
    <property type="match status" value="1"/>
</dbReference>
<proteinExistence type="predicted"/>
<evidence type="ECO:0000313" key="4">
    <source>
        <dbReference type="Proteomes" id="UP000739538"/>
    </source>
</evidence>
<feature type="coiled-coil region" evidence="1">
    <location>
        <begin position="35"/>
        <end position="84"/>
    </location>
</feature>
<dbReference type="PROSITE" id="PS51257">
    <property type="entry name" value="PROKAR_LIPOPROTEIN"/>
    <property type="match status" value="1"/>
</dbReference>